<dbReference type="InterPro" id="IPR011333">
    <property type="entry name" value="SKP1/BTB/POZ_sf"/>
</dbReference>
<reference evidence="2 3" key="1">
    <citation type="journal article" date="2020" name="Cell">
        <title>Large-Scale Comparative Analyses of Tick Genomes Elucidate Their Genetic Diversity and Vector Capacities.</title>
        <authorList>
            <consortium name="Tick Genome and Microbiome Consortium (TIGMIC)"/>
            <person name="Jia N."/>
            <person name="Wang J."/>
            <person name="Shi W."/>
            <person name="Du L."/>
            <person name="Sun Y."/>
            <person name="Zhan W."/>
            <person name="Jiang J.F."/>
            <person name="Wang Q."/>
            <person name="Zhang B."/>
            <person name="Ji P."/>
            <person name="Bell-Sakyi L."/>
            <person name="Cui X.M."/>
            <person name="Yuan T.T."/>
            <person name="Jiang B.G."/>
            <person name="Yang W.F."/>
            <person name="Lam T.T."/>
            <person name="Chang Q.C."/>
            <person name="Ding S.J."/>
            <person name="Wang X.J."/>
            <person name="Zhu J.G."/>
            <person name="Ruan X.D."/>
            <person name="Zhao L."/>
            <person name="Wei J.T."/>
            <person name="Ye R.Z."/>
            <person name="Que T.C."/>
            <person name="Du C.H."/>
            <person name="Zhou Y.H."/>
            <person name="Cheng J.X."/>
            <person name="Dai P.F."/>
            <person name="Guo W.B."/>
            <person name="Han X.H."/>
            <person name="Huang E.J."/>
            <person name="Li L.F."/>
            <person name="Wei W."/>
            <person name="Gao Y.C."/>
            <person name="Liu J.Z."/>
            <person name="Shao H.Z."/>
            <person name="Wang X."/>
            <person name="Wang C.C."/>
            <person name="Yang T.C."/>
            <person name="Huo Q.B."/>
            <person name="Li W."/>
            <person name="Chen H.Y."/>
            <person name="Chen S.E."/>
            <person name="Zhou L.G."/>
            <person name="Ni X.B."/>
            <person name="Tian J.H."/>
            <person name="Sheng Y."/>
            <person name="Liu T."/>
            <person name="Pan Y.S."/>
            <person name="Xia L.Y."/>
            <person name="Li J."/>
            <person name="Zhao F."/>
            <person name="Cao W.C."/>
        </authorList>
    </citation>
    <scope>NUCLEOTIDE SEQUENCE [LARGE SCALE GENOMIC DNA]</scope>
    <source>
        <strain evidence="2">HaeL-2018</strain>
    </source>
</reference>
<organism evidence="2 3">
    <name type="scientific">Haemaphysalis longicornis</name>
    <name type="common">Bush tick</name>
    <dbReference type="NCBI Taxonomy" id="44386"/>
    <lineage>
        <taxon>Eukaryota</taxon>
        <taxon>Metazoa</taxon>
        <taxon>Ecdysozoa</taxon>
        <taxon>Arthropoda</taxon>
        <taxon>Chelicerata</taxon>
        <taxon>Arachnida</taxon>
        <taxon>Acari</taxon>
        <taxon>Parasitiformes</taxon>
        <taxon>Ixodida</taxon>
        <taxon>Ixodoidea</taxon>
        <taxon>Ixodidae</taxon>
        <taxon>Haemaphysalinae</taxon>
        <taxon>Haemaphysalis</taxon>
    </lineage>
</organism>
<dbReference type="PANTHER" id="PTHR14499">
    <property type="entry name" value="POTASSIUM CHANNEL TETRAMERIZATION DOMAIN-CONTAINING"/>
    <property type="match status" value="1"/>
</dbReference>
<dbReference type="Gene3D" id="3.30.710.10">
    <property type="entry name" value="Potassium Channel Kv1.1, Chain A"/>
    <property type="match status" value="1"/>
</dbReference>
<proteinExistence type="predicted"/>
<dbReference type="AlphaFoldDB" id="A0A9J6FV11"/>
<feature type="domain" description="Potassium channel tetramerisation-type BTB" evidence="1">
    <location>
        <begin position="40"/>
        <end position="105"/>
    </location>
</feature>
<dbReference type="EMBL" id="JABSTR010000004">
    <property type="protein sequence ID" value="KAH9367066.1"/>
    <property type="molecule type" value="Genomic_DNA"/>
</dbReference>
<name>A0A9J6FV11_HAELO</name>
<dbReference type="GO" id="GO:0051260">
    <property type="term" value="P:protein homooligomerization"/>
    <property type="evidence" value="ECO:0007669"/>
    <property type="project" value="InterPro"/>
</dbReference>
<keyword evidence="3" id="KW-1185">Reference proteome</keyword>
<comment type="caution">
    <text evidence="2">The sequence shown here is derived from an EMBL/GenBank/DDBJ whole genome shotgun (WGS) entry which is preliminary data.</text>
</comment>
<dbReference type="InterPro" id="IPR003131">
    <property type="entry name" value="T1-type_BTB"/>
</dbReference>
<evidence type="ECO:0000259" key="1">
    <source>
        <dbReference type="Pfam" id="PF02214"/>
    </source>
</evidence>
<dbReference type="Proteomes" id="UP000821853">
    <property type="component" value="Chromosome 2"/>
</dbReference>
<dbReference type="OrthoDB" id="2414723at2759"/>
<dbReference type="SUPFAM" id="SSF54695">
    <property type="entry name" value="POZ domain"/>
    <property type="match status" value="1"/>
</dbReference>
<gene>
    <name evidence="2" type="ORF">HPB48_003511</name>
</gene>
<dbReference type="PANTHER" id="PTHR14499:SF67">
    <property type="entry name" value="BTB_POZ DOMAIN-CONTAINING PROTEIN TIWAZ"/>
    <property type="match status" value="1"/>
</dbReference>
<protein>
    <recommendedName>
        <fullName evidence="1">Potassium channel tetramerisation-type BTB domain-containing protein</fullName>
    </recommendedName>
</protein>
<dbReference type="Pfam" id="PF02214">
    <property type="entry name" value="BTB_2"/>
    <property type="match status" value="1"/>
</dbReference>
<sequence length="122" mass="13995">MSSDFERCDALGTDADVHVSVSQRHGEHRRTRRPCTSTFGGTIYTSSLETLTKHPDSRLARMFNGRIPIVLDSRKQHYLIDRDGNVFRHMLNFLHINTLAVPDNFAELGLLYEEFVDPFSVE</sequence>
<evidence type="ECO:0000313" key="2">
    <source>
        <dbReference type="EMBL" id="KAH9367066.1"/>
    </source>
</evidence>
<accession>A0A9J6FV11</accession>
<evidence type="ECO:0000313" key="3">
    <source>
        <dbReference type="Proteomes" id="UP000821853"/>
    </source>
</evidence>
<dbReference type="VEuPathDB" id="VectorBase:HLOH_050684"/>